<evidence type="ECO:0000313" key="3">
    <source>
        <dbReference type="WBParaSite" id="SCUD_0000928101-mRNA-1"/>
    </source>
</evidence>
<name>A0A183K2R7_9TREM</name>
<dbReference type="AlphaFoldDB" id="A0A183K2R7"/>
<dbReference type="Proteomes" id="UP000279833">
    <property type="component" value="Unassembled WGS sequence"/>
</dbReference>
<dbReference type="WBParaSite" id="SCUD_0000928101-mRNA-1">
    <property type="protein sequence ID" value="SCUD_0000928101-mRNA-1"/>
    <property type="gene ID" value="SCUD_0000928101"/>
</dbReference>
<organism evidence="3">
    <name type="scientific">Schistosoma curassoni</name>
    <dbReference type="NCBI Taxonomy" id="6186"/>
    <lineage>
        <taxon>Eukaryota</taxon>
        <taxon>Metazoa</taxon>
        <taxon>Spiralia</taxon>
        <taxon>Lophotrochozoa</taxon>
        <taxon>Platyhelminthes</taxon>
        <taxon>Trematoda</taxon>
        <taxon>Digenea</taxon>
        <taxon>Strigeidida</taxon>
        <taxon>Schistosomatoidea</taxon>
        <taxon>Schistosomatidae</taxon>
        <taxon>Schistosoma</taxon>
    </lineage>
</organism>
<gene>
    <name evidence="1" type="ORF">SCUD_LOCUS9281</name>
</gene>
<evidence type="ECO:0000313" key="1">
    <source>
        <dbReference type="EMBL" id="VDP34966.1"/>
    </source>
</evidence>
<evidence type="ECO:0000313" key="2">
    <source>
        <dbReference type="Proteomes" id="UP000279833"/>
    </source>
</evidence>
<reference evidence="3" key="1">
    <citation type="submission" date="2016-06" db="UniProtKB">
        <authorList>
            <consortium name="WormBaseParasite"/>
        </authorList>
    </citation>
    <scope>IDENTIFICATION</scope>
</reference>
<accession>A0A183K2R7</accession>
<keyword evidence="2" id="KW-1185">Reference proteome</keyword>
<protein>
    <submittedName>
        <fullName evidence="3">Reverse transcriptase domain-containing protein</fullName>
    </submittedName>
</protein>
<proteinExistence type="predicted"/>
<reference evidence="1 2" key="2">
    <citation type="submission" date="2018-11" db="EMBL/GenBank/DDBJ databases">
        <authorList>
            <consortium name="Pathogen Informatics"/>
        </authorList>
    </citation>
    <scope>NUCLEOTIDE SEQUENCE [LARGE SCALE GENOMIC DNA]</scope>
    <source>
        <strain evidence="1">Dakar</strain>
        <strain evidence="2">Dakar, Senegal</strain>
    </source>
</reference>
<dbReference type="EMBL" id="UZAK01033153">
    <property type="protein sequence ID" value="VDP34966.1"/>
    <property type="molecule type" value="Genomic_DNA"/>
</dbReference>
<dbReference type="PANTHER" id="PTHR19446">
    <property type="entry name" value="REVERSE TRANSCRIPTASES"/>
    <property type="match status" value="1"/>
</dbReference>
<sequence length="210" mass="24459">MKYLYDKVKKLTGKYSKPERPVRDKEHKPVIEIQEQRNSWVKHREELLNRPVPLNPLHIEAAHIDIPINFTLPTIEEIRIAIRQIKYAKSKGPDNIPTEALKSDLEVTAKILHISFSNVEEEEQVPLTDWKKEYLIKIPKKGDLNKCENYRGHTLLLVPGNVFNRVLLNWVKDPVDVKISDQQTRFLKDRSCTVRIATLQIIVKQSIGRS</sequence>